<dbReference type="InterPro" id="IPR001789">
    <property type="entry name" value="Sig_transdc_resp-reg_receiver"/>
</dbReference>
<comment type="caution">
    <text evidence="10">The sequence shown here is derived from an EMBL/GenBank/DDBJ whole genome shotgun (WGS) entry which is preliminary data.</text>
</comment>
<evidence type="ECO:0000259" key="9">
    <source>
        <dbReference type="PROSITE" id="PS51063"/>
    </source>
</evidence>
<dbReference type="AlphaFoldDB" id="A0A4U0H5V7"/>
<dbReference type="OrthoDB" id="9127033at2"/>
<dbReference type="InterPro" id="IPR018490">
    <property type="entry name" value="cNMP-bd_dom_sf"/>
</dbReference>
<protein>
    <submittedName>
        <fullName evidence="10">Response regulator</fullName>
    </submittedName>
</protein>
<dbReference type="PANTHER" id="PTHR48111">
    <property type="entry name" value="REGULATOR OF RPOS"/>
    <property type="match status" value="1"/>
</dbReference>
<dbReference type="GO" id="GO:0000156">
    <property type="term" value="F:phosphorelay response regulator activity"/>
    <property type="evidence" value="ECO:0007669"/>
    <property type="project" value="TreeGrafter"/>
</dbReference>
<keyword evidence="11" id="KW-1185">Reference proteome</keyword>
<dbReference type="InterPro" id="IPR039420">
    <property type="entry name" value="WalR-like"/>
</dbReference>
<dbReference type="SUPFAM" id="SSF52172">
    <property type="entry name" value="CheY-like"/>
    <property type="match status" value="1"/>
</dbReference>
<dbReference type="InterPro" id="IPR014710">
    <property type="entry name" value="RmlC-like_jellyroll"/>
</dbReference>
<reference evidence="10 11" key="1">
    <citation type="submission" date="2019-04" db="EMBL/GenBank/DDBJ databases">
        <title>Sphingobacterium olei sp. nov., isolated from oil-contaminated soil.</title>
        <authorList>
            <person name="Liu B."/>
        </authorList>
    </citation>
    <scope>NUCLEOTIDE SEQUENCE [LARGE SCALE GENOMIC DNA]</scope>
    <source>
        <strain evidence="10 11">Y3L14</strain>
    </source>
</reference>
<dbReference type="EMBL" id="SUKA01000002">
    <property type="protein sequence ID" value="TJY67147.1"/>
    <property type="molecule type" value="Genomic_DNA"/>
</dbReference>
<dbReference type="SMART" id="SM00448">
    <property type="entry name" value="REC"/>
    <property type="match status" value="1"/>
</dbReference>
<keyword evidence="5" id="KW-0804">Transcription</keyword>
<dbReference type="PROSITE" id="PS50042">
    <property type="entry name" value="CNMP_BINDING_3"/>
    <property type="match status" value="1"/>
</dbReference>
<sequence>MLKAKVLVIEDHDPVRISIIEMLEMANYKVFEADNGKLGIEMALRHRPDIILCDIMMPGLDGYGVLHMLNKYVETSTTPFIFLSAKADHADLRKGMEMGADDYLTKPFDDMELLNAIDVRLRKKAYYEIQQKNNEFKKLLSKTDGLTEFAQLINGHKNREFKKNQVIYYESDLGRGLYLVIEGRVKTIKLSEDGRELMTGMYVEGDYIGINTFFSNTPYRDTATAMEDSKICIIPVEEMENILGLYPEVARKFIHLLSNDNREKEEQLLQLAYNSVRKKMASAILRLYRQQTVKNELLSIARDDLAAMSCMATETVSRTLSDFRDEKLIDRKGVIITILDLEGLLKIKN</sequence>
<proteinExistence type="predicted"/>
<dbReference type="InterPro" id="IPR011006">
    <property type="entry name" value="CheY-like_superfamily"/>
</dbReference>
<evidence type="ECO:0000313" key="10">
    <source>
        <dbReference type="EMBL" id="TJY67147.1"/>
    </source>
</evidence>
<evidence type="ECO:0000313" key="11">
    <source>
        <dbReference type="Proteomes" id="UP000309872"/>
    </source>
</evidence>
<feature type="domain" description="Cyclic nucleotide-binding" evidence="7">
    <location>
        <begin position="140"/>
        <end position="260"/>
    </location>
</feature>
<name>A0A4U0H5V7_9SPHI</name>
<dbReference type="PROSITE" id="PS51063">
    <property type="entry name" value="HTH_CRP_2"/>
    <property type="match status" value="1"/>
</dbReference>
<gene>
    <name evidence="10" type="ORF">FAZ19_07510</name>
</gene>
<evidence type="ECO:0000256" key="1">
    <source>
        <dbReference type="ARBA" id="ARBA00022553"/>
    </source>
</evidence>
<dbReference type="SMART" id="SM00419">
    <property type="entry name" value="HTH_CRP"/>
    <property type="match status" value="1"/>
</dbReference>
<dbReference type="CDD" id="cd17574">
    <property type="entry name" value="REC_OmpR"/>
    <property type="match status" value="1"/>
</dbReference>
<dbReference type="Proteomes" id="UP000309872">
    <property type="component" value="Unassembled WGS sequence"/>
</dbReference>
<accession>A0A4U0H5V7</accession>
<dbReference type="Pfam" id="PF00027">
    <property type="entry name" value="cNMP_binding"/>
    <property type="match status" value="1"/>
</dbReference>
<evidence type="ECO:0000256" key="5">
    <source>
        <dbReference type="ARBA" id="ARBA00023163"/>
    </source>
</evidence>
<dbReference type="Pfam" id="PF13545">
    <property type="entry name" value="HTH_Crp_2"/>
    <property type="match status" value="1"/>
</dbReference>
<dbReference type="CDD" id="cd00038">
    <property type="entry name" value="CAP_ED"/>
    <property type="match status" value="1"/>
</dbReference>
<feature type="domain" description="HTH crp-type" evidence="9">
    <location>
        <begin position="274"/>
        <end position="342"/>
    </location>
</feature>
<evidence type="ECO:0000256" key="3">
    <source>
        <dbReference type="ARBA" id="ARBA00023015"/>
    </source>
</evidence>
<dbReference type="InterPro" id="IPR012318">
    <property type="entry name" value="HTH_CRP"/>
</dbReference>
<organism evidence="10 11">
    <name type="scientific">Sphingobacterium alkalisoli</name>
    <dbReference type="NCBI Taxonomy" id="1874115"/>
    <lineage>
        <taxon>Bacteria</taxon>
        <taxon>Pseudomonadati</taxon>
        <taxon>Bacteroidota</taxon>
        <taxon>Sphingobacteriia</taxon>
        <taxon>Sphingobacteriales</taxon>
        <taxon>Sphingobacteriaceae</taxon>
        <taxon>Sphingobacterium</taxon>
    </lineage>
</organism>
<dbReference type="InterPro" id="IPR036388">
    <property type="entry name" value="WH-like_DNA-bd_sf"/>
</dbReference>
<dbReference type="SUPFAM" id="SSF46785">
    <property type="entry name" value="Winged helix' DNA-binding domain"/>
    <property type="match status" value="1"/>
</dbReference>
<keyword evidence="1 6" id="KW-0597">Phosphoprotein</keyword>
<dbReference type="InterPro" id="IPR036390">
    <property type="entry name" value="WH_DNA-bd_sf"/>
</dbReference>
<dbReference type="GO" id="GO:0000976">
    <property type="term" value="F:transcription cis-regulatory region binding"/>
    <property type="evidence" value="ECO:0007669"/>
    <property type="project" value="TreeGrafter"/>
</dbReference>
<evidence type="ECO:0000259" key="7">
    <source>
        <dbReference type="PROSITE" id="PS50042"/>
    </source>
</evidence>
<dbReference type="SMART" id="SM00100">
    <property type="entry name" value="cNMP"/>
    <property type="match status" value="1"/>
</dbReference>
<feature type="modified residue" description="4-aspartylphosphate" evidence="6">
    <location>
        <position position="54"/>
    </location>
</feature>
<keyword evidence="2" id="KW-0902">Two-component regulatory system</keyword>
<dbReference type="InterPro" id="IPR000595">
    <property type="entry name" value="cNMP-bd_dom"/>
</dbReference>
<evidence type="ECO:0000256" key="6">
    <source>
        <dbReference type="PROSITE-ProRule" id="PRU00169"/>
    </source>
</evidence>
<dbReference type="GO" id="GO:0005829">
    <property type="term" value="C:cytosol"/>
    <property type="evidence" value="ECO:0007669"/>
    <property type="project" value="TreeGrafter"/>
</dbReference>
<dbReference type="GO" id="GO:0032993">
    <property type="term" value="C:protein-DNA complex"/>
    <property type="evidence" value="ECO:0007669"/>
    <property type="project" value="TreeGrafter"/>
</dbReference>
<dbReference type="PROSITE" id="PS50110">
    <property type="entry name" value="RESPONSE_REGULATORY"/>
    <property type="match status" value="1"/>
</dbReference>
<dbReference type="Gene3D" id="2.60.120.10">
    <property type="entry name" value="Jelly Rolls"/>
    <property type="match status" value="1"/>
</dbReference>
<dbReference type="SUPFAM" id="SSF51206">
    <property type="entry name" value="cAMP-binding domain-like"/>
    <property type="match status" value="1"/>
</dbReference>
<feature type="domain" description="Response regulatory" evidence="8">
    <location>
        <begin position="5"/>
        <end position="121"/>
    </location>
</feature>
<keyword evidence="3" id="KW-0805">Transcription regulation</keyword>
<dbReference type="Pfam" id="PF00072">
    <property type="entry name" value="Response_reg"/>
    <property type="match status" value="1"/>
</dbReference>
<evidence type="ECO:0000256" key="2">
    <source>
        <dbReference type="ARBA" id="ARBA00023012"/>
    </source>
</evidence>
<evidence type="ECO:0000259" key="8">
    <source>
        <dbReference type="PROSITE" id="PS50110"/>
    </source>
</evidence>
<dbReference type="PANTHER" id="PTHR48111:SF4">
    <property type="entry name" value="DNA-BINDING DUAL TRANSCRIPTIONAL REGULATOR OMPR"/>
    <property type="match status" value="1"/>
</dbReference>
<evidence type="ECO:0000256" key="4">
    <source>
        <dbReference type="ARBA" id="ARBA00023125"/>
    </source>
</evidence>
<dbReference type="GO" id="GO:0006355">
    <property type="term" value="P:regulation of DNA-templated transcription"/>
    <property type="evidence" value="ECO:0007669"/>
    <property type="project" value="InterPro"/>
</dbReference>
<keyword evidence="4" id="KW-0238">DNA-binding</keyword>
<dbReference type="Gene3D" id="3.40.50.2300">
    <property type="match status" value="1"/>
</dbReference>
<dbReference type="Gene3D" id="1.10.10.10">
    <property type="entry name" value="Winged helix-like DNA-binding domain superfamily/Winged helix DNA-binding domain"/>
    <property type="match status" value="1"/>
</dbReference>